<dbReference type="AlphaFoldDB" id="A0A1M5N7G0"/>
<accession>A0A1M5N7G0</accession>
<keyword evidence="1 3" id="KW-0808">Transferase</keyword>
<evidence type="ECO:0000256" key="1">
    <source>
        <dbReference type="ARBA" id="ARBA00022679"/>
    </source>
</evidence>
<dbReference type="PANTHER" id="PTHR23416">
    <property type="entry name" value="SIALIC ACID SYNTHASE-RELATED"/>
    <property type="match status" value="1"/>
</dbReference>
<dbReference type="GO" id="GO:0016740">
    <property type="term" value="F:transferase activity"/>
    <property type="evidence" value="ECO:0007669"/>
    <property type="project" value="UniProtKB-KW"/>
</dbReference>
<dbReference type="CDD" id="cd04647">
    <property type="entry name" value="LbH_MAT_like"/>
    <property type="match status" value="1"/>
</dbReference>
<dbReference type="PROSITE" id="PS00101">
    <property type="entry name" value="HEXAPEP_TRANSFERASES"/>
    <property type="match status" value="1"/>
</dbReference>
<protein>
    <submittedName>
        <fullName evidence="3">Transferase hexapeptide (Six repeat-containing protein)</fullName>
    </submittedName>
</protein>
<dbReference type="SUPFAM" id="SSF51161">
    <property type="entry name" value="Trimeric LpxA-like enzymes"/>
    <property type="match status" value="1"/>
</dbReference>
<dbReference type="InterPro" id="IPR011004">
    <property type="entry name" value="Trimer_LpxA-like_sf"/>
</dbReference>
<gene>
    <name evidence="3" type="ORF">SAMN04488068_1668</name>
</gene>
<proteinExistence type="predicted"/>
<dbReference type="Gene3D" id="2.160.10.10">
    <property type="entry name" value="Hexapeptide repeat proteins"/>
    <property type="match status" value="1"/>
</dbReference>
<dbReference type="STRING" id="490188.SAMN04488068_1668"/>
<name>A0A1M5N7G0_9GAMM</name>
<keyword evidence="4" id="KW-1185">Reference proteome</keyword>
<sequence>MFSCSALNPPDKVRVSGAFDESCGLSFSEEALSAINRSELSVAITKQGGQAVISNLSVCIAAVSGYLNIFVGADGADIVFNPMSSGSYELRLWRSSKVSIGRATTSNGVRIVCDNLAFICGEDCMFSDEILIQSADQHGIVDTETGSIVNNIYRTIILGDHVWLGRRSILTASANVGDGSIIGAGAIVTGSVPAMAIAVGCPARVIKSNRTWTRNPVALDQYSRRYSKDNV</sequence>
<reference evidence="3 4" key="1">
    <citation type="submission" date="2016-11" db="EMBL/GenBank/DDBJ databases">
        <authorList>
            <person name="Jaros S."/>
            <person name="Januszkiewicz K."/>
            <person name="Wedrychowicz H."/>
        </authorList>
    </citation>
    <scope>NUCLEOTIDE SEQUENCE [LARGE SCALE GENOMIC DNA]</scope>
    <source>
        <strain evidence="3 4">CGMCC 1.7049</strain>
    </source>
</reference>
<organism evidence="3 4">
    <name type="scientific">Hydrocarboniphaga daqingensis</name>
    <dbReference type="NCBI Taxonomy" id="490188"/>
    <lineage>
        <taxon>Bacteria</taxon>
        <taxon>Pseudomonadati</taxon>
        <taxon>Pseudomonadota</taxon>
        <taxon>Gammaproteobacteria</taxon>
        <taxon>Nevskiales</taxon>
        <taxon>Nevskiaceae</taxon>
        <taxon>Hydrocarboniphaga</taxon>
    </lineage>
</organism>
<evidence type="ECO:0000256" key="2">
    <source>
        <dbReference type="ARBA" id="ARBA00022737"/>
    </source>
</evidence>
<dbReference type="InterPro" id="IPR018357">
    <property type="entry name" value="Hexapep_transf_CS"/>
</dbReference>
<keyword evidence="2" id="KW-0677">Repeat</keyword>
<dbReference type="PANTHER" id="PTHR23416:SF78">
    <property type="entry name" value="LIPOPOLYSACCHARIDE BIOSYNTHESIS O-ACETYL TRANSFERASE WBBJ-RELATED"/>
    <property type="match status" value="1"/>
</dbReference>
<dbReference type="EMBL" id="FQWZ01000003">
    <property type="protein sequence ID" value="SHG85405.1"/>
    <property type="molecule type" value="Genomic_DNA"/>
</dbReference>
<evidence type="ECO:0000313" key="3">
    <source>
        <dbReference type="EMBL" id="SHG85405.1"/>
    </source>
</evidence>
<dbReference type="InterPro" id="IPR051159">
    <property type="entry name" value="Hexapeptide_acetyltransf"/>
</dbReference>
<evidence type="ECO:0000313" key="4">
    <source>
        <dbReference type="Proteomes" id="UP000199758"/>
    </source>
</evidence>
<dbReference type="Proteomes" id="UP000199758">
    <property type="component" value="Unassembled WGS sequence"/>
</dbReference>